<dbReference type="AlphaFoldDB" id="A0A366MCD5"/>
<comment type="caution">
    <text evidence="8">The sequence shown here is derived from an EMBL/GenBank/DDBJ whole genome shotgun (WGS) entry which is preliminary data.</text>
</comment>
<dbReference type="Proteomes" id="UP000253099">
    <property type="component" value="Unassembled WGS sequence"/>
</dbReference>
<dbReference type="InterPro" id="IPR005771">
    <property type="entry name" value="GalU_uridylyltTrfase_bac/arc"/>
</dbReference>
<evidence type="ECO:0000256" key="3">
    <source>
        <dbReference type="ARBA" id="ARBA00022679"/>
    </source>
</evidence>
<evidence type="ECO:0000259" key="7">
    <source>
        <dbReference type="Pfam" id="PF00483"/>
    </source>
</evidence>
<evidence type="ECO:0000256" key="1">
    <source>
        <dbReference type="ARBA" id="ARBA00006890"/>
    </source>
</evidence>
<dbReference type="PANTHER" id="PTHR43197">
    <property type="entry name" value="UTP--GLUCOSE-1-PHOSPHATE URIDYLYLTRANSFERASE"/>
    <property type="match status" value="1"/>
</dbReference>
<evidence type="ECO:0000256" key="5">
    <source>
        <dbReference type="ARBA" id="ARBA00048128"/>
    </source>
</evidence>
<dbReference type="PANTHER" id="PTHR43197:SF1">
    <property type="entry name" value="UTP--GLUCOSE-1-PHOSPHATE URIDYLYLTRANSFERASE"/>
    <property type="match status" value="1"/>
</dbReference>
<dbReference type="GO" id="GO:0003983">
    <property type="term" value="F:UTP:glucose-1-phosphate uridylyltransferase activity"/>
    <property type="evidence" value="ECO:0007669"/>
    <property type="project" value="UniProtKB-EC"/>
</dbReference>
<dbReference type="Gene3D" id="3.90.550.10">
    <property type="entry name" value="Spore Coat Polysaccharide Biosynthesis Protein SpsA, Chain A"/>
    <property type="match status" value="1"/>
</dbReference>
<dbReference type="InterPro" id="IPR029044">
    <property type="entry name" value="Nucleotide-diphossugar_trans"/>
</dbReference>
<dbReference type="Pfam" id="PF00483">
    <property type="entry name" value="NTP_transferase"/>
    <property type="match status" value="1"/>
</dbReference>
<keyword evidence="4 6" id="KW-0548">Nucleotidyltransferase</keyword>
<reference evidence="8 9" key="1">
    <citation type="submission" date="2018-06" db="EMBL/GenBank/DDBJ databases">
        <title>Genomic insight into two independent archaeal endosymbiosis events.</title>
        <authorList>
            <person name="Lind A.E."/>
            <person name="Lewis W.H."/>
            <person name="Spang A."/>
            <person name="Guy L."/>
            <person name="Embley M.T."/>
            <person name="Ettema T.J.G."/>
        </authorList>
    </citation>
    <scope>NUCLEOTIDE SEQUENCE [LARGE SCALE GENOMIC DNA]</scope>
    <source>
        <strain evidence="8">NOE</strain>
    </source>
</reference>
<dbReference type="NCBIfam" id="TIGR01099">
    <property type="entry name" value="galU"/>
    <property type="match status" value="1"/>
</dbReference>
<accession>A0A366MCD5</accession>
<feature type="domain" description="Nucleotidyl transferase" evidence="7">
    <location>
        <begin position="2"/>
        <end position="250"/>
    </location>
</feature>
<protein>
    <recommendedName>
        <fullName evidence="2 6">UTP--glucose-1-phosphate uridylyltransferase</fullName>
        <ecNumber evidence="2 6">2.7.7.9</ecNumber>
    </recommendedName>
    <alternativeName>
        <fullName evidence="6">UDP-glucose pyrophosphorylase</fullName>
    </alternativeName>
</protein>
<organism evidence="8 9">
    <name type="scientific">Candidatus Methanobinarius endosymbioticus</name>
    <dbReference type="NCBI Taxonomy" id="2006182"/>
    <lineage>
        <taxon>Archaea</taxon>
        <taxon>Methanobacteriati</taxon>
        <taxon>Methanobacteriota</taxon>
        <taxon>Methanomada group</taxon>
        <taxon>Methanobacteria</taxon>
        <taxon>Methanobacteriales</taxon>
        <taxon>Methanobacteriaceae</taxon>
        <taxon>Candidatus Methanobinarius</taxon>
    </lineage>
</organism>
<dbReference type="EMBL" id="NIZT01000017">
    <property type="protein sequence ID" value="RBQ23855.1"/>
    <property type="molecule type" value="Genomic_DNA"/>
</dbReference>
<comment type="similarity">
    <text evidence="1 6">Belongs to the UDPGP type 2 family.</text>
</comment>
<dbReference type="InterPro" id="IPR005835">
    <property type="entry name" value="NTP_transferase_dom"/>
</dbReference>
<evidence type="ECO:0000313" key="8">
    <source>
        <dbReference type="EMBL" id="RBQ23855.1"/>
    </source>
</evidence>
<keyword evidence="9" id="KW-1185">Reference proteome</keyword>
<dbReference type="SUPFAM" id="SSF53448">
    <property type="entry name" value="Nucleotide-diphospho-sugar transferases"/>
    <property type="match status" value="1"/>
</dbReference>
<dbReference type="CDD" id="cd02541">
    <property type="entry name" value="UGPase_prokaryotic"/>
    <property type="match status" value="1"/>
</dbReference>
<evidence type="ECO:0000256" key="6">
    <source>
        <dbReference type="RuleBase" id="RU361259"/>
    </source>
</evidence>
<dbReference type="EC" id="2.7.7.9" evidence="2 6"/>
<name>A0A366MCD5_9EURY</name>
<evidence type="ECO:0000256" key="4">
    <source>
        <dbReference type="ARBA" id="ARBA00022695"/>
    </source>
</evidence>
<evidence type="ECO:0000256" key="2">
    <source>
        <dbReference type="ARBA" id="ARBA00012415"/>
    </source>
</evidence>
<gene>
    <name evidence="8" type="primary">aglF</name>
    <name evidence="8" type="ORF">ALNOE001_06460</name>
</gene>
<proteinExistence type="inferred from homology"/>
<sequence length="284" mass="31938">MKAVIPAAGLGTRFLPATKAQPKEMLPVFDKPTIQYVIEEAVASGIDDILIVTGKGKRPIEDHFDRSFELEYHLQEHNKNDYLDQVKAISDLADIYYVRQKKQKGLGDAIYCAEKHVGDEPFAVMLGDTITKGTSTCTKQLIDVYEKFNASAIALEQVSCEKIERYGIIKGEEIEKSLYHIEKLVEKPKADEAPSNLAIMGRYVLTSDIFQHIEDTEPGFGGEIQLTDAMAKLNNIYGQVFEGKTYDIGNRIEWLKTSIEFAMDDEEARDELSSYLKLVIALCE</sequence>
<comment type="catalytic activity">
    <reaction evidence="5 6">
        <text>alpha-D-glucose 1-phosphate + UTP + H(+) = UDP-alpha-D-glucose + diphosphate</text>
        <dbReference type="Rhea" id="RHEA:19889"/>
        <dbReference type="ChEBI" id="CHEBI:15378"/>
        <dbReference type="ChEBI" id="CHEBI:33019"/>
        <dbReference type="ChEBI" id="CHEBI:46398"/>
        <dbReference type="ChEBI" id="CHEBI:58601"/>
        <dbReference type="ChEBI" id="CHEBI:58885"/>
        <dbReference type="EC" id="2.7.7.9"/>
    </reaction>
</comment>
<keyword evidence="3 6" id="KW-0808">Transferase</keyword>
<evidence type="ECO:0000313" key="9">
    <source>
        <dbReference type="Proteomes" id="UP000253099"/>
    </source>
</evidence>
<dbReference type="GO" id="GO:0006011">
    <property type="term" value="P:UDP-alpha-D-glucose metabolic process"/>
    <property type="evidence" value="ECO:0007669"/>
    <property type="project" value="InterPro"/>
</dbReference>